<dbReference type="AlphaFoldDB" id="Q468B1"/>
<dbReference type="EMBL" id="CP000099">
    <property type="protein sequence ID" value="AAZ71781.1"/>
    <property type="molecule type" value="Genomic_DNA"/>
</dbReference>
<dbReference type="KEGG" id="mba:Mbar_A2881"/>
<dbReference type="HOGENOM" id="CLU_159338_1_0_2"/>
<evidence type="ECO:0008006" key="2">
    <source>
        <dbReference type="Google" id="ProtNLM"/>
    </source>
</evidence>
<protein>
    <recommendedName>
        <fullName evidence="2">DUF2795 domain-containing protein</fullName>
    </recommendedName>
</protein>
<proteinExistence type="predicted"/>
<dbReference type="eggNOG" id="arCOG03593">
    <property type="taxonomic scope" value="Archaea"/>
</dbReference>
<dbReference type="Pfam" id="PF11387">
    <property type="entry name" value="DUF2795"/>
    <property type="match status" value="1"/>
</dbReference>
<evidence type="ECO:0000313" key="1">
    <source>
        <dbReference type="EMBL" id="AAZ71781.1"/>
    </source>
</evidence>
<dbReference type="PaxDb" id="269797-Mbar_A2881"/>
<name>Q468B1_METBF</name>
<sequence>MDRLNYKGNQTWSKGGKVMEIVPMDIQHVLQNVKFPANKNDIIQQARSSGSIADPLLENLGMLPDKEYANANEVVKELERI</sequence>
<accession>Q468B1</accession>
<reference evidence="1" key="1">
    <citation type="submission" date="2006-06" db="EMBL/GenBank/DDBJ databases">
        <title>Complete sequence of chromosome 1 of Methanosarcina barkeri str. fusaro.</title>
        <authorList>
            <person name="Copeland A."/>
            <person name="Lucas S."/>
            <person name="Lapidus A."/>
            <person name="Barry K."/>
            <person name="Detter J.C."/>
            <person name="Glavina T."/>
            <person name="Hammon N."/>
            <person name="Israni S."/>
            <person name="Pitluck S."/>
            <person name="Goodwin L.A."/>
            <person name="Saunders E.H."/>
            <person name="Schmutz J."/>
            <person name="Larimer F."/>
            <person name="Land M."/>
            <person name="Anderson I."/>
            <person name="Richardson P."/>
        </authorList>
    </citation>
    <scope>NUCLEOTIDE SEQUENCE</scope>
    <source>
        <strain evidence="1">Fusaro</strain>
    </source>
</reference>
<dbReference type="InterPro" id="IPR021527">
    <property type="entry name" value="DUF2795"/>
</dbReference>
<gene>
    <name evidence="1" type="ordered locus">Mbar_A2881</name>
</gene>
<organism evidence="1">
    <name type="scientific">Methanosarcina barkeri (strain Fusaro / DSM 804)</name>
    <dbReference type="NCBI Taxonomy" id="269797"/>
    <lineage>
        <taxon>Archaea</taxon>
        <taxon>Methanobacteriati</taxon>
        <taxon>Methanobacteriota</taxon>
        <taxon>Stenosarchaea group</taxon>
        <taxon>Methanomicrobia</taxon>
        <taxon>Methanosarcinales</taxon>
        <taxon>Methanosarcinaceae</taxon>
        <taxon>Methanosarcina</taxon>
    </lineage>
</organism>